<dbReference type="PRINTS" id="PR00021">
    <property type="entry name" value="PRORICH"/>
</dbReference>
<feature type="region of interest" description="Disordered" evidence="1">
    <location>
        <begin position="40"/>
        <end position="89"/>
    </location>
</feature>
<dbReference type="EMBL" id="SGJD01001700">
    <property type="protein sequence ID" value="KAB0398735.1"/>
    <property type="molecule type" value="Genomic_DNA"/>
</dbReference>
<dbReference type="OrthoDB" id="9685838at2759"/>
<reference evidence="2 3" key="1">
    <citation type="journal article" date="2019" name="PLoS ONE">
        <title>Genomic analyses reveal an absence of contemporary introgressive admixture between fin whales and blue whales, despite known hybrids.</title>
        <authorList>
            <person name="Westbury M.V."/>
            <person name="Petersen B."/>
            <person name="Lorenzen E.D."/>
        </authorList>
    </citation>
    <scope>NUCLEOTIDE SEQUENCE [LARGE SCALE GENOMIC DNA]</scope>
    <source>
        <strain evidence="2">FinWhale-01</strain>
    </source>
</reference>
<sequence>MSSWQQQQQQEHQCPPQVAQQQQVKQLCQPPPVKCQETCVPKTKDPYSPQAKKQCPSKGTPIPAQQKCPSAQQAPKSKQKKVHGKETLQDPTIMEGRHCWVGTGKAGKAIRACYFEQPELEQGCLLALEYILHI</sequence>
<gene>
    <name evidence="2" type="ORF">E2I00_009017</name>
</gene>
<dbReference type="AlphaFoldDB" id="A0A643CG10"/>
<dbReference type="Proteomes" id="UP000437017">
    <property type="component" value="Unassembled WGS sequence"/>
</dbReference>
<comment type="caution">
    <text evidence="2">The sequence shown here is derived from an EMBL/GenBank/DDBJ whole genome shotgun (WGS) entry which is preliminary data.</text>
</comment>
<accession>A0A643CG10</accession>
<organism evidence="2 3">
    <name type="scientific">Balaenoptera physalus</name>
    <name type="common">Fin whale</name>
    <name type="synonym">Balaena physalus</name>
    <dbReference type="NCBI Taxonomy" id="9770"/>
    <lineage>
        <taxon>Eukaryota</taxon>
        <taxon>Metazoa</taxon>
        <taxon>Chordata</taxon>
        <taxon>Craniata</taxon>
        <taxon>Vertebrata</taxon>
        <taxon>Euteleostomi</taxon>
        <taxon>Mammalia</taxon>
        <taxon>Eutheria</taxon>
        <taxon>Laurasiatheria</taxon>
        <taxon>Artiodactyla</taxon>
        <taxon>Whippomorpha</taxon>
        <taxon>Cetacea</taxon>
        <taxon>Mysticeti</taxon>
        <taxon>Balaenopteridae</taxon>
        <taxon>Balaenoptera</taxon>
    </lineage>
</organism>
<evidence type="ECO:0000313" key="2">
    <source>
        <dbReference type="EMBL" id="KAB0398735.1"/>
    </source>
</evidence>
<evidence type="ECO:0000256" key="1">
    <source>
        <dbReference type="SAM" id="MobiDB-lite"/>
    </source>
</evidence>
<proteinExistence type="predicted"/>
<keyword evidence="3" id="KW-1185">Reference proteome</keyword>
<protein>
    <submittedName>
        <fullName evidence="2">Uncharacterized protein</fullName>
    </submittedName>
</protein>
<evidence type="ECO:0000313" key="3">
    <source>
        <dbReference type="Proteomes" id="UP000437017"/>
    </source>
</evidence>
<name>A0A643CG10_BALPH</name>